<evidence type="ECO:0000256" key="7">
    <source>
        <dbReference type="ARBA" id="ARBA00023150"/>
    </source>
</evidence>
<dbReference type="EMBL" id="CP011309">
    <property type="protein sequence ID" value="AKF27217.1"/>
    <property type="molecule type" value="Genomic_DNA"/>
</dbReference>
<keyword evidence="2" id="KW-0808">Transferase</keyword>
<evidence type="ECO:0000313" key="9">
    <source>
        <dbReference type="EMBL" id="AKF27217.1"/>
    </source>
</evidence>
<dbReference type="PATRIC" id="fig|92706.3.peg.1336"/>
<dbReference type="Gene3D" id="3.90.550.10">
    <property type="entry name" value="Spore Coat Polysaccharide Biosynthesis Protein SpsA, Chain A"/>
    <property type="match status" value="1"/>
</dbReference>
<dbReference type="RefSeq" id="WP_003861312.1">
    <property type="nucleotide sequence ID" value="NZ_CP011309.1"/>
</dbReference>
<dbReference type="GO" id="GO:0016779">
    <property type="term" value="F:nucleotidyltransferase activity"/>
    <property type="evidence" value="ECO:0007669"/>
    <property type="project" value="UniProtKB-ARBA"/>
</dbReference>
<dbReference type="Pfam" id="PF12804">
    <property type="entry name" value="NTP_transf_3"/>
    <property type="match status" value="1"/>
</dbReference>
<dbReference type="Proteomes" id="UP000034037">
    <property type="component" value="Chromosome"/>
</dbReference>
<evidence type="ECO:0000256" key="5">
    <source>
        <dbReference type="ARBA" id="ARBA00022842"/>
    </source>
</evidence>
<evidence type="ECO:0000256" key="1">
    <source>
        <dbReference type="ARBA" id="ARBA00022490"/>
    </source>
</evidence>
<organism evidence="9 10">
    <name type="scientific">[Brevibacterium] flavum</name>
    <dbReference type="NCBI Taxonomy" id="92706"/>
    <lineage>
        <taxon>Bacteria</taxon>
        <taxon>Bacillati</taxon>
        <taxon>Actinomycetota</taxon>
        <taxon>Actinomycetes</taxon>
        <taxon>Mycobacteriales</taxon>
        <taxon>Corynebacteriaceae</taxon>
        <taxon>Corynebacterium</taxon>
    </lineage>
</organism>
<evidence type="ECO:0000313" key="10">
    <source>
        <dbReference type="Proteomes" id="UP000034037"/>
    </source>
</evidence>
<protein>
    <submittedName>
        <fullName evidence="9">Molybdopterin-guanine dinucleotide biosynthesis protein A</fullName>
    </submittedName>
</protein>
<keyword evidence="5" id="KW-0460">Magnesium</keyword>
<keyword evidence="7" id="KW-0501">Molybdenum cofactor biosynthesis</keyword>
<feature type="domain" description="MobA-like NTP transferase" evidence="8">
    <location>
        <begin position="4"/>
        <end position="154"/>
    </location>
</feature>
<dbReference type="SUPFAM" id="SSF53448">
    <property type="entry name" value="Nucleotide-diphospho-sugar transferases"/>
    <property type="match status" value="1"/>
</dbReference>
<keyword evidence="1" id="KW-0963">Cytoplasm</keyword>
<evidence type="ECO:0000256" key="4">
    <source>
        <dbReference type="ARBA" id="ARBA00022741"/>
    </source>
</evidence>
<evidence type="ECO:0000256" key="2">
    <source>
        <dbReference type="ARBA" id="ARBA00022679"/>
    </source>
</evidence>
<dbReference type="GO" id="GO:0005525">
    <property type="term" value="F:GTP binding"/>
    <property type="evidence" value="ECO:0007669"/>
    <property type="project" value="UniProtKB-KW"/>
</dbReference>
<keyword evidence="6" id="KW-0342">GTP-binding</keyword>
<dbReference type="HOGENOM" id="CLU_055597_1_3_11"/>
<dbReference type="PANTHER" id="PTHR19136">
    <property type="entry name" value="MOLYBDENUM COFACTOR GUANYLYLTRANSFERASE"/>
    <property type="match status" value="1"/>
</dbReference>
<gene>
    <name evidence="9" type="ORF">YH66_06440</name>
</gene>
<dbReference type="CDD" id="cd02503">
    <property type="entry name" value="MobA"/>
    <property type="match status" value="1"/>
</dbReference>
<accession>A0A0F6WQH3</accession>
<keyword evidence="4" id="KW-0547">Nucleotide-binding</keyword>
<keyword evidence="10" id="KW-1185">Reference proteome</keyword>
<dbReference type="InterPro" id="IPR025877">
    <property type="entry name" value="MobA-like_NTP_Trfase"/>
</dbReference>
<reference evidence="9 10" key="1">
    <citation type="submission" date="2015-04" db="EMBL/GenBank/DDBJ databases">
        <title>Complete Genome Sequence of Brevibacterium flavum ATCC 15168.</title>
        <authorList>
            <person name="Ahn J."/>
            <person name="Park G."/>
            <person name="Jeon W."/>
            <person name="Jang Y."/>
            <person name="Jang M."/>
            <person name="Lee H."/>
            <person name="Lee H."/>
        </authorList>
    </citation>
    <scope>NUCLEOTIDE SEQUENCE [LARGE SCALE GENOMIC DNA]</scope>
    <source>
        <strain evidence="9 10">ATCC 15168</strain>
    </source>
</reference>
<dbReference type="GO" id="GO:0046872">
    <property type="term" value="F:metal ion binding"/>
    <property type="evidence" value="ECO:0007669"/>
    <property type="project" value="UniProtKB-KW"/>
</dbReference>
<dbReference type="InterPro" id="IPR013482">
    <property type="entry name" value="Molybde_CF_guanTrfase"/>
</dbReference>
<dbReference type="GO" id="GO:0006777">
    <property type="term" value="P:Mo-molybdopterin cofactor biosynthetic process"/>
    <property type="evidence" value="ECO:0007669"/>
    <property type="project" value="UniProtKB-KW"/>
</dbReference>
<sequence length="187" mass="19344">MNIIILAGGEGKRMGGVDKAAVAVDGRTLLDILLSQLNPEDDIVVVSPAIIDGITTVCEEPPLGGPVAGIEAGLNSFEHAHEFTAILAVDAPYSAAMLPLLQTQIGKADAAVTLAADGWVQPLCALWRSGSLEAAIHSLGETRNRPAKALLKQAGHVVEVGGDGTEIDYDTVAELEVLGNVTLPKAH</sequence>
<evidence type="ECO:0000256" key="3">
    <source>
        <dbReference type="ARBA" id="ARBA00022723"/>
    </source>
</evidence>
<dbReference type="PANTHER" id="PTHR19136:SF81">
    <property type="entry name" value="MOLYBDENUM COFACTOR GUANYLYLTRANSFERASE"/>
    <property type="match status" value="1"/>
</dbReference>
<evidence type="ECO:0000256" key="6">
    <source>
        <dbReference type="ARBA" id="ARBA00023134"/>
    </source>
</evidence>
<evidence type="ECO:0000259" key="8">
    <source>
        <dbReference type="Pfam" id="PF12804"/>
    </source>
</evidence>
<dbReference type="AlphaFoldDB" id="A0A0F6WQH3"/>
<keyword evidence="3" id="KW-0479">Metal-binding</keyword>
<proteinExistence type="predicted"/>
<name>A0A0F6WQH3_9CORY</name>
<dbReference type="InterPro" id="IPR029044">
    <property type="entry name" value="Nucleotide-diphossugar_trans"/>
</dbReference>